<dbReference type="AlphaFoldDB" id="T1J443"/>
<dbReference type="EMBL" id="JH431836">
    <property type="status" value="NOT_ANNOTATED_CDS"/>
    <property type="molecule type" value="Genomic_DNA"/>
</dbReference>
<dbReference type="GO" id="GO:0004305">
    <property type="term" value="F:ethanolamine kinase activity"/>
    <property type="evidence" value="ECO:0007669"/>
    <property type="project" value="UniProtKB-EC"/>
</dbReference>
<keyword evidence="1" id="KW-0444">Lipid biosynthesis</keyword>
<dbReference type="CDD" id="cd05157">
    <property type="entry name" value="ETNK_euk"/>
    <property type="match status" value="1"/>
</dbReference>
<evidence type="ECO:0000256" key="7">
    <source>
        <dbReference type="SAM" id="Phobius"/>
    </source>
</evidence>
<dbReference type="Proteomes" id="UP000014500">
    <property type="component" value="Unassembled WGS sequence"/>
</dbReference>
<dbReference type="EnsemblMetazoa" id="SMAR008371-RA">
    <property type="protein sequence ID" value="SMAR008371-PA"/>
    <property type="gene ID" value="SMAR008371"/>
</dbReference>
<dbReference type="PANTHER" id="PTHR22603">
    <property type="entry name" value="CHOLINE/ETHANOALAMINE KINASE"/>
    <property type="match status" value="1"/>
</dbReference>
<keyword evidence="9" id="KW-1185">Reference proteome</keyword>
<keyword evidence="7" id="KW-0812">Transmembrane</keyword>
<dbReference type="eggNOG" id="KOG4720">
    <property type="taxonomic scope" value="Eukaryota"/>
</dbReference>
<dbReference type="HOGENOM" id="CLU_012712_3_0_1"/>
<evidence type="ECO:0000256" key="5">
    <source>
        <dbReference type="ARBA" id="ARBA00038874"/>
    </source>
</evidence>
<dbReference type="SUPFAM" id="SSF56112">
    <property type="entry name" value="Protein kinase-like (PK-like)"/>
    <property type="match status" value="1"/>
</dbReference>
<evidence type="ECO:0000256" key="4">
    <source>
        <dbReference type="ARBA" id="ARBA00038211"/>
    </source>
</evidence>
<dbReference type="GO" id="GO:0005737">
    <property type="term" value="C:cytoplasm"/>
    <property type="evidence" value="ECO:0007669"/>
    <property type="project" value="TreeGrafter"/>
</dbReference>
<organism evidence="8 9">
    <name type="scientific">Strigamia maritima</name>
    <name type="common">European centipede</name>
    <name type="synonym">Geophilus maritimus</name>
    <dbReference type="NCBI Taxonomy" id="126957"/>
    <lineage>
        <taxon>Eukaryota</taxon>
        <taxon>Metazoa</taxon>
        <taxon>Ecdysozoa</taxon>
        <taxon>Arthropoda</taxon>
        <taxon>Myriapoda</taxon>
        <taxon>Chilopoda</taxon>
        <taxon>Pleurostigmophora</taxon>
        <taxon>Geophilomorpha</taxon>
        <taxon>Linotaeniidae</taxon>
        <taxon>Strigamia</taxon>
    </lineage>
</organism>
<dbReference type="InterPro" id="IPR011009">
    <property type="entry name" value="Kinase-like_dom_sf"/>
</dbReference>
<comment type="pathway">
    <text evidence="3">Phospholipid metabolism; phosphatidylethanolamine biosynthesis; phosphatidylethanolamine from ethanolamine: step 1/3.</text>
</comment>
<reference evidence="9" key="1">
    <citation type="submission" date="2011-05" db="EMBL/GenBank/DDBJ databases">
        <authorList>
            <person name="Richards S.R."/>
            <person name="Qu J."/>
            <person name="Jiang H."/>
            <person name="Jhangiani S.N."/>
            <person name="Agravi P."/>
            <person name="Goodspeed R."/>
            <person name="Gross S."/>
            <person name="Mandapat C."/>
            <person name="Jackson L."/>
            <person name="Mathew T."/>
            <person name="Pu L."/>
            <person name="Thornton R."/>
            <person name="Saada N."/>
            <person name="Wilczek-Boney K.B."/>
            <person name="Lee S."/>
            <person name="Kovar C."/>
            <person name="Wu Y."/>
            <person name="Scherer S.E."/>
            <person name="Worley K.C."/>
            <person name="Muzny D.M."/>
            <person name="Gibbs R."/>
        </authorList>
    </citation>
    <scope>NUCLEOTIDE SEQUENCE</scope>
    <source>
        <strain evidence="9">Brora</strain>
    </source>
</reference>
<dbReference type="GO" id="GO:0006646">
    <property type="term" value="P:phosphatidylethanolamine biosynthetic process"/>
    <property type="evidence" value="ECO:0007669"/>
    <property type="project" value="TreeGrafter"/>
</dbReference>
<keyword evidence="7" id="KW-1133">Transmembrane helix</keyword>
<protein>
    <recommendedName>
        <fullName evidence="5">ethanolamine kinase</fullName>
        <ecNumber evidence="5">2.7.1.82</ecNumber>
    </recommendedName>
</protein>
<dbReference type="PhylomeDB" id="T1J443"/>
<dbReference type="PANTHER" id="PTHR22603:SF66">
    <property type="entry name" value="ETHANOLAMINE KINASE"/>
    <property type="match status" value="1"/>
</dbReference>
<evidence type="ECO:0000256" key="3">
    <source>
        <dbReference type="ARBA" id="ARBA00037883"/>
    </source>
</evidence>
<keyword evidence="1" id="KW-0594">Phospholipid biosynthesis</keyword>
<evidence type="ECO:0000256" key="6">
    <source>
        <dbReference type="SAM" id="MobiDB-lite"/>
    </source>
</evidence>
<comment type="similarity">
    <text evidence="4">Belongs to the choline/ethanolamine kinase family.</text>
</comment>
<feature type="region of interest" description="Disordered" evidence="6">
    <location>
        <begin position="1"/>
        <end position="25"/>
    </location>
</feature>
<evidence type="ECO:0000313" key="9">
    <source>
        <dbReference type="Proteomes" id="UP000014500"/>
    </source>
</evidence>
<evidence type="ECO:0000256" key="1">
    <source>
        <dbReference type="ARBA" id="ARBA00023209"/>
    </source>
</evidence>
<dbReference type="Pfam" id="PF01633">
    <property type="entry name" value="Choline_kinase"/>
    <property type="match status" value="1"/>
</dbReference>
<dbReference type="Gene3D" id="3.90.1200.10">
    <property type="match status" value="1"/>
</dbReference>
<evidence type="ECO:0000313" key="8">
    <source>
        <dbReference type="EnsemblMetazoa" id="SMAR008371-PA"/>
    </source>
</evidence>
<sequence length="360" mass="41471">MTPLPRWTDPNTGKHQPQTQKFQSTGIDTSSKLGWTSMSNYEPHLPNCSIVFTALCSDPSNAGYFIMIFSISVAAMWVVFTVYYIAKSLSLYGCCPEVYASFENGLCYRFIKGVDLDYKTVRTENIARLVCQQTVKMHLVDISSHCSKEPCLFPKLKNFLSLIPHEYLNGSTNHCLRPQLPSRAILEAEVKFLEGHLTKLKSPIVFCHNDLLLKNIIFEEESNSVKFIDLEYASYNYQAFDIGNHFCEFAGVDTVDYTKYPDREFQRNWLRIFLGFWFQAQGRDQSEVTANDVNLLYVQVNKFALASHMMWGLWSIVQSIHSTINFDYITQVQTSEYAAIRLGEYFNRKDEFLSLQLPLD</sequence>
<name>T1J443_STRMM</name>
<dbReference type="STRING" id="126957.T1J443"/>
<evidence type="ECO:0000256" key="2">
    <source>
        <dbReference type="ARBA" id="ARBA00023264"/>
    </source>
</evidence>
<dbReference type="OMA" id="PMIWTKT"/>
<feature type="compositionally biased region" description="Polar residues" evidence="6">
    <location>
        <begin position="9"/>
        <end position="25"/>
    </location>
</feature>
<accession>T1J443</accession>
<dbReference type="EC" id="2.7.1.82" evidence="5"/>
<feature type="transmembrane region" description="Helical" evidence="7">
    <location>
        <begin position="62"/>
        <end position="86"/>
    </location>
</feature>
<keyword evidence="2" id="KW-1208">Phospholipid metabolism</keyword>
<keyword evidence="1" id="KW-0443">Lipid metabolism</keyword>
<proteinExistence type="inferred from homology"/>
<keyword evidence="7" id="KW-0472">Membrane</keyword>
<reference evidence="8" key="2">
    <citation type="submission" date="2015-02" db="UniProtKB">
        <authorList>
            <consortium name="EnsemblMetazoa"/>
        </authorList>
    </citation>
    <scope>IDENTIFICATION</scope>
</reference>